<evidence type="ECO:0000256" key="1">
    <source>
        <dbReference type="SAM" id="Phobius"/>
    </source>
</evidence>
<organism evidence="2 3">
    <name type="scientific">Meridianimaribacter flavus</name>
    <dbReference type="NCBI Taxonomy" id="571115"/>
    <lineage>
        <taxon>Bacteria</taxon>
        <taxon>Pseudomonadati</taxon>
        <taxon>Bacteroidota</taxon>
        <taxon>Flavobacteriia</taxon>
        <taxon>Flavobacteriales</taxon>
        <taxon>Flavobacteriaceae</taxon>
        <taxon>Meridianimaribacter</taxon>
    </lineage>
</organism>
<keyword evidence="1" id="KW-0472">Membrane</keyword>
<name>A0ABY2G8H0_9FLAO</name>
<keyword evidence="1" id="KW-0812">Transmembrane</keyword>
<proteinExistence type="predicted"/>
<feature type="transmembrane region" description="Helical" evidence="1">
    <location>
        <begin position="24"/>
        <end position="47"/>
    </location>
</feature>
<keyword evidence="1" id="KW-1133">Transmembrane helix</keyword>
<dbReference type="Proteomes" id="UP000294930">
    <property type="component" value="Unassembled WGS sequence"/>
</dbReference>
<keyword evidence="3" id="KW-1185">Reference proteome</keyword>
<sequence>MICIGFQMIFETPNYKYEFLKSKAIISGVGLIIVALVYIITDIIIIVKKKFKQ</sequence>
<accession>A0ABY2G8H0</accession>
<comment type="caution">
    <text evidence="2">The sequence shown here is derived from an EMBL/GenBank/DDBJ whole genome shotgun (WGS) entry which is preliminary data.</text>
</comment>
<dbReference type="EMBL" id="SOQZ01000001">
    <property type="protein sequence ID" value="TDY14108.1"/>
    <property type="molecule type" value="Genomic_DNA"/>
</dbReference>
<evidence type="ECO:0000313" key="3">
    <source>
        <dbReference type="Proteomes" id="UP000294930"/>
    </source>
</evidence>
<evidence type="ECO:0000313" key="2">
    <source>
        <dbReference type="EMBL" id="TDY14108.1"/>
    </source>
</evidence>
<protein>
    <submittedName>
        <fullName evidence="2">Uncharacterized protein</fullName>
    </submittedName>
</protein>
<gene>
    <name evidence="2" type="ORF">A8975_0709</name>
</gene>
<reference evidence="2 3" key="1">
    <citation type="submission" date="2019-03" db="EMBL/GenBank/DDBJ databases">
        <title>Genomic Encyclopedia of Type Strains, Phase III (KMG-III): the genomes of soil and plant-associated and newly described type strains.</title>
        <authorList>
            <person name="Whitman W."/>
        </authorList>
    </citation>
    <scope>NUCLEOTIDE SEQUENCE [LARGE SCALE GENOMIC DNA]</scope>
    <source>
        <strain evidence="2 3">CGMCC 1.10957</strain>
    </source>
</reference>